<name>A0A5C5VLT5_9BACT</name>
<comment type="caution">
    <text evidence="1">The sequence shown here is derived from an EMBL/GenBank/DDBJ whole genome shotgun (WGS) entry which is preliminary data.</text>
</comment>
<gene>
    <name evidence="1" type="ORF">Enr8_03860</name>
</gene>
<evidence type="ECO:0000313" key="1">
    <source>
        <dbReference type="EMBL" id="TWT38692.1"/>
    </source>
</evidence>
<dbReference type="AlphaFoldDB" id="A0A5C5VLT5"/>
<dbReference type="RefSeq" id="WP_146428924.1">
    <property type="nucleotide sequence ID" value="NZ_SJPF01000001.1"/>
</dbReference>
<sequence>MTTRAERIQARFRRVIDAAKQGKSYAEQAQAERDQRHVEEACRALMPLISRVNISNASAQVVDQLLHELVAEFCVPIGLEELQAAVAARTGGAPPFPLPSQQITNAISEQTAILLEALRAALQEAKKTADSARSAYIRDLRDRN</sequence>
<organism evidence="1 2">
    <name type="scientific">Blastopirellula retiformator</name>
    <dbReference type="NCBI Taxonomy" id="2527970"/>
    <lineage>
        <taxon>Bacteria</taxon>
        <taxon>Pseudomonadati</taxon>
        <taxon>Planctomycetota</taxon>
        <taxon>Planctomycetia</taxon>
        <taxon>Pirellulales</taxon>
        <taxon>Pirellulaceae</taxon>
        <taxon>Blastopirellula</taxon>
    </lineage>
</organism>
<dbReference type="Proteomes" id="UP000318878">
    <property type="component" value="Unassembled WGS sequence"/>
</dbReference>
<protein>
    <submittedName>
        <fullName evidence="1">Uncharacterized protein</fullName>
    </submittedName>
</protein>
<evidence type="ECO:0000313" key="2">
    <source>
        <dbReference type="Proteomes" id="UP000318878"/>
    </source>
</evidence>
<dbReference type="EMBL" id="SJPF01000001">
    <property type="protein sequence ID" value="TWT38692.1"/>
    <property type="molecule type" value="Genomic_DNA"/>
</dbReference>
<accession>A0A5C5VLT5</accession>
<reference evidence="1 2" key="1">
    <citation type="submission" date="2019-02" db="EMBL/GenBank/DDBJ databases">
        <title>Deep-cultivation of Planctomycetes and their phenomic and genomic characterization uncovers novel biology.</title>
        <authorList>
            <person name="Wiegand S."/>
            <person name="Jogler M."/>
            <person name="Boedeker C."/>
            <person name="Pinto D."/>
            <person name="Vollmers J."/>
            <person name="Rivas-Marin E."/>
            <person name="Kohn T."/>
            <person name="Peeters S.H."/>
            <person name="Heuer A."/>
            <person name="Rast P."/>
            <person name="Oberbeckmann S."/>
            <person name="Bunk B."/>
            <person name="Jeske O."/>
            <person name="Meyerdierks A."/>
            <person name="Storesund J.E."/>
            <person name="Kallscheuer N."/>
            <person name="Luecker S."/>
            <person name="Lage O.M."/>
            <person name="Pohl T."/>
            <person name="Merkel B.J."/>
            <person name="Hornburger P."/>
            <person name="Mueller R.-W."/>
            <person name="Bruemmer F."/>
            <person name="Labrenz M."/>
            <person name="Spormann A.M."/>
            <person name="Op Den Camp H."/>
            <person name="Overmann J."/>
            <person name="Amann R."/>
            <person name="Jetten M.S.M."/>
            <person name="Mascher T."/>
            <person name="Medema M.H."/>
            <person name="Devos D.P."/>
            <person name="Kaster A.-K."/>
            <person name="Ovreas L."/>
            <person name="Rohde M."/>
            <person name="Galperin M.Y."/>
            <person name="Jogler C."/>
        </authorList>
    </citation>
    <scope>NUCLEOTIDE SEQUENCE [LARGE SCALE GENOMIC DNA]</scope>
    <source>
        <strain evidence="1 2">Enr8</strain>
    </source>
</reference>
<proteinExistence type="predicted"/>
<keyword evidence="2" id="KW-1185">Reference proteome</keyword>